<organism evidence="3 4">
    <name type="scientific">Tritrichomonas musculus</name>
    <dbReference type="NCBI Taxonomy" id="1915356"/>
    <lineage>
        <taxon>Eukaryota</taxon>
        <taxon>Metamonada</taxon>
        <taxon>Parabasalia</taxon>
        <taxon>Tritrichomonadida</taxon>
        <taxon>Tritrichomonadidae</taxon>
        <taxon>Tritrichomonas</taxon>
    </lineage>
</organism>
<feature type="region of interest" description="Disordered" evidence="2">
    <location>
        <begin position="1"/>
        <end position="26"/>
    </location>
</feature>
<feature type="compositionally biased region" description="Low complexity" evidence="2">
    <location>
        <begin position="358"/>
        <end position="375"/>
    </location>
</feature>
<evidence type="ECO:0000256" key="1">
    <source>
        <dbReference type="SAM" id="Coils"/>
    </source>
</evidence>
<feature type="compositionally biased region" description="Low complexity" evidence="2">
    <location>
        <begin position="453"/>
        <end position="465"/>
    </location>
</feature>
<evidence type="ECO:0000313" key="3">
    <source>
        <dbReference type="EMBL" id="KAK8863491.1"/>
    </source>
</evidence>
<reference evidence="3 4" key="1">
    <citation type="submission" date="2024-04" db="EMBL/GenBank/DDBJ databases">
        <title>Tritrichomonas musculus Genome.</title>
        <authorList>
            <person name="Alves-Ferreira E."/>
            <person name="Grigg M."/>
            <person name="Lorenzi H."/>
            <person name="Galac M."/>
        </authorList>
    </citation>
    <scope>NUCLEOTIDE SEQUENCE [LARGE SCALE GENOMIC DNA]</scope>
    <source>
        <strain evidence="3 4">EAF2021</strain>
    </source>
</reference>
<feature type="coiled-coil region" evidence="1">
    <location>
        <begin position="808"/>
        <end position="835"/>
    </location>
</feature>
<feature type="compositionally biased region" description="Acidic residues" evidence="2">
    <location>
        <begin position="551"/>
        <end position="576"/>
    </location>
</feature>
<feature type="compositionally biased region" description="Low complexity" evidence="2">
    <location>
        <begin position="482"/>
        <end position="523"/>
    </location>
</feature>
<feature type="compositionally biased region" description="Acidic residues" evidence="2">
    <location>
        <begin position="841"/>
        <end position="853"/>
    </location>
</feature>
<dbReference type="Proteomes" id="UP001470230">
    <property type="component" value="Unassembled WGS sequence"/>
</dbReference>
<feature type="compositionally biased region" description="Polar residues" evidence="2">
    <location>
        <begin position="260"/>
        <end position="277"/>
    </location>
</feature>
<keyword evidence="4" id="KW-1185">Reference proteome</keyword>
<dbReference type="EMBL" id="JAPFFF010000017">
    <property type="protein sequence ID" value="KAK8863491.1"/>
    <property type="molecule type" value="Genomic_DNA"/>
</dbReference>
<feature type="compositionally biased region" description="Polar residues" evidence="2">
    <location>
        <begin position="534"/>
        <end position="543"/>
    </location>
</feature>
<feature type="region of interest" description="Disordered" evidence="2">
    <location>
        <begin position="836"/>
        <end position="857"/>
    </location>
</feature>
<feature type="compositionally biased region" description="Polar residues" evidence="2">
    <location>
        <begin position="582"/>
        <end position="595"/>
    </location>
</feature>
<feature type="region of interest" description="Disordered" evidence="2">
    <location>
        <begin position="350"/>
        <end position="595"/>
    </location>
</feature>
<comment type="caution">
    <text evidence="3">The sequence shown here is derived from an EMBL/GenBank/DDBJ whole genome shotgun (WGS) entry which is preliminary data.</text>
</comment>
<proteinExistence type="predicted"/>
<protein>
    <submittedName>
        <fullName evidence="3">Uncharacterized protein</fullName>
    </submittedName>
</protein>
<feature type="region of interest" description="Disordered" evidence="2">
    <location>
        <begin position="287"/>
        <end position="306"/>
    </location>
</feature>
<feature type="compositionally biased region" description="Low complexity" evidence="2">
    <location>
        <begin position="397"/>
        <end position="421"/>
    </location>
</feature>
<accession>A0ABR2IIY5</accession>
<evidence type="ECO:0000313" key="4">
    <source>
        <dbReference type="Proteomes" id="UP001470230"/>
    </source>
</evidence>
<name>A0ABR2IIY5_9EUKA</name>
<sequence>MKKRTKIENNQRGLPQPSQPTSDDAILSNYSSSITNFLNQLKLQEPELDFINPFQEITADISKHIHHHPSRIPLAAISASWQRLSNEILFQVQQVNQKASDSMIQQKITSLRSAISQIRSAAPSYQAYKKEHQTLYQQIKKSISLIQQSIEVHDENRSLQQLAKLKTDLTHSFAKFFQLADMDKAEASQVLKQCKRDVNQIQRLLAGTNPTVIVPPEFSSFTKYVNSLKFENKKAEPTRRSKTPPARFPNLLCSLPKPGFSQNNNKNPASNSKLKASPSNAAILSATASNSSAPQALPQGKEKYVNSSRKIINRSKTPPSRPILMKTIANAQKPRISKFSAVENYIFPKQYNSAKPGSNSTTLSSTLTPQTSPFLLEKDKKPVSSIKPIGKRPVSPPNSKVSPNPKLNLNLNLNSLSNTNNEASRSNSARDKVPKSGNSAKNSSRLIKKDSSKPSLSSISRPVSPGATKTPPSKLRQPSYLKSPPQQNQSQPKSKQQQKQSPKSPKNQPIQRNQNQVQNQNPVKKNKLQDEPNKTQTNYKRNPNINRYMDDNDIDNDIYNDNSNDDYNENEIDNDNDPGKQKLTSSIKRTDSNQSFDSATDQLVMAMNKAKEQVRVSSPTLEKLQRDLSFEGLFFEGDEPVEITITHLYESFSKKLNLFDQLIIANDKINELNQKVEQNTWKDDKELEDYLSFIDENSIIVQFLSREKEIVYDTAKSMRQMNEKIDYYLNRNNHYASISNSNNNDDVNVLKNQNLKLNDDLTDLYATIEDQLAQISKQSSNEKERNENKKIIKKFDSTKNIFYEFTEKVNEQNRIEEIKLENESIKRRIKILKSIQSSSDNDNDSNDNDNENDNENKDEFDISLLNENELNEMSLEEVLSVHEYLNNNKNKIKSNFVEDPKIAKNRDKFRPSEEQLKTLSSIHQQLVDLQNALVSIQNDEQKVSINDQLLTRNEIESSIMKLITQEKNILQSIK</sequence>
<feature type="compositionally biased region" description="Polar residues" evidence="2">
    <location>
        <begin position="436"/>
        <end position="445"/>
    </location>
</feature>
<keyword evidence="1" id="KW-0175">Coiled coil</keyword>
<evidence type="ECO:0000256" key="2">
    <source>
        <dbReference type="SAM" id="MobiDB-lite"/>
    </source>
</evidence>
<gene>
    <name evidence="3" type="ORF">M9Y10_011175</name>
</gene>
<feature type="region of interest" description="Disordered" evidence="2">
    <location>
        <begin position="233"/>
        <end position="277"/>
    </location>
</feature>